<dbReference type="PANTHER" id="PTHR43768:SF28">
    <property type="entry name" value="TREHALOSE 6-PHOSPHATE PHOSPHATASE"/>
    <property type="match status" value="1"/>
</dbReference>
<dbReference type="InterPro" id="IPR023214">
    <property type="entry name" value="HAD_sf"/>
</dbReference>
<keyword evidence="5 8" id="KW-0378">Hydrolase</keyword>
<dbReference type="SUPFAM" id="SSF56784">
    <property type="entry name" value="HAD-like"/>
    <property type="match status" value="1"/>
</dbReference>
<sequence length="320" mass="36779">MKSILPANQTDDENEESIWSSYDSWLEKYPSALENFEKVMNIGKEKKIVVFLDYDGTLSQIVDDPDKAYMTDAMRAAVREVANYFPTAIVSGRCRNKVYDFVKLKNIHYAGSHGMDISTPQGSSKYQDKKHQQKAVDEKGNEAVLFHPAKEYLPTIQEIVKILKENITVITGSTIEDNIFCVTVHYRRVRNEKDIEFLKEIVESIVKDYPNFHISGGKKVFEIRPNVKWNKGHALMYLLDTLGFDNYDDVLPMYIGDDRTDEDAFKVIRQIGGGFPIIVSSIARETNASYSLRDPADVMTFLIHLAKWKKNLMKKTKERK</sequence>
<evidence type="ECO:0000256" key="2">
    <source>
        <dbReference type="ARBA" id="ARBA00001968"/>
    </source>
</evidence>
<dbReference type="PANTHER" id="PTHR43768">
    <property type="entry name" value="TREHALOSE 6-PHOSPHATE PHOSPHATASE"/>
    <property type="match status" value="1"/>
</dbReference>
<evidence type="ECO:0000313" key="9">
    <source>
        <dbReference type="EMBL" id="GAU42360.1"/>
    </source>
</evidence>
<reference evidence="10" key="1">
    <citation type="journal article" date="2017" name="Front. Plant Sci.">
        <title>Climate Clever Clovers: New Paradigm to Reduce the Environmental Footprint of Ruminants by Breeding Low Methanogenic Forages Utilizing Haplotype Variation.</title>
        <authorList>
            <person name="Kaur P."/>
            <person name="Appels R."/>
            <person name="Bayer P.E."/>
            <person name="Keeble-Gagnere G."/>
            <person name="Wang J."/>
            <person name="Hirakawa H."/>
            <person name="Shirasawa K."/>
            <person name="Vercoe P."/>
            <person name="Stefanova K."/>
            <person name="Durmic Z."/>
            <person name="Nichols P."/>
            <person name="Revell C."/>
            <person name="Isobe S.N."/>
            <person name="Edwards D."/>
            <person name="Erskine W."/>
        </authorList>
    </citation>
    <scope>NUCLEOTIDE SEQUENCE [LARGE SCALE GENOMIC DNA]</scope>
    <source>
        <strain evidence="10">cv. Daliak</strain>
    </source>
</reference>
<evidence type="ECO:0000256" key="6">
    <source>
        <dbReference type="ARBA" id="ARBA00023016"/>
    </source>
</evidence>
<keyword evidence="6" id="KW-0346">Stress response</keyword>
<dbReference type="GO" id="GO:0005992">
    <property type="term" value="P:trehalose biosynthetic process"/>
    <property type="evidence" value="ECO:0007669"/>
    <property type="project" value="UniProtKB-UniPathway"/>
</dbReference>
<comment type="catalytic activity">
    <reaction evidence="1 8">
        <text>alpha,alpha-trehalose 6-phosphate + H2O = alpha,alpha-trehalose + phosphate</text>
        <dbReference type="Rhea" id="RHEA:23420"/>
        <dbReference type="ChEBI" id="CHEBI:15377"/>
        <dbReference type="ChEBI" id="CHEBI:16551"/>
        <dbReference type="ChEBI" id="CHEBI:43474"/>
        <dbReference type="ChEBI" id="CHEBI:58429"/>
        <dbReference type="EC" id="3.1.3.12"/>
    </reaction>
</comment>
<dbReference type="Pfam" id="PF02358">
    <property type="entry name" value="Trehalose_PPase"/>
    <property type="match status" value="1"/>
</dbReference>
<dbReference type="OrthoDB" id="411251at2759"/>
<dbReference type="EMBL" id="DF973915">
    <property type="protein sequence ID" value="GAU42360.1"/>
    <property type="molecule type" value="Genomic_DNA"/>
</dbReference>
<keyword evidence="10" id="KW-1185">Reference proteome</keyword>
<dbReference type="InterPro" id="IPR006379">
    <property type="entry name" value="HAD-SF_hydro_IIB"/>
</dbReference>
<name>A0A2Z6NZK0_TRISU</name>
<gene>
    <name evidence="9" type="ORF">TSUD_350260</name>
</gene>
<dbReference type="InterPro" id="IPR044651">
    <property type="entry name" value="OTSB-like"/>
</dbReference>
<comment type="function">
    <text evidence="7">Removes the phosphate from trehalose 6-phosphate to produce free trehalose. Trehalose accumulation in plant may improve abiotic stress tolerance.</text>
</comment>
<evidence type="ECO:0000313" key="10">
    <source>
        <dbReference type="Proteomes" id="UP000242715"/>
    </source>
</evidence>
<dbReference type="Proteomes" id="UP000242715">
    <property type="component" value="Unassembled WGS sequence"/>
</dbReference>
<dbReference type="NCBIfam" id="TIGR00685">
    <property type="entry name" value="T6PP"/>
    <property type="match status" value="1"/>
</dbReference>
<evidence type="ECO:0000256" key="7">
    <source>
        <dbReference type="ARBA" id="ARBA00025274"/>
    </source>
</evidence>
<comment type="similarity">
    <text evidence="4 8">Belongs to the trehalose phosphatase family.</text>
</comment>
<dbReference type="NCBIfam" id="TIGR01484">
    <property type="entry name" value="HAD-SF-IIB"/>
    <property type="match status" value="1"/>
</dbReference>
<evidence type="ECO:0000256" key="4">
    <source>
        <dbReference type="ARBA" id="ARBA00008770"/>
    </source>
</evidence>
<proteinExistence type="inferred from homology"/>
<comment type="pathway">
    <text evidence="3 8">Glycan biosynthesis; trehalose biosynthesis.</text>
</comment>
<dbReference type="AlphaFoldDB" id="A0A2Z6NZK0"/>
<protein>
    <recommendedName>
        <fullName evidence="8">Trehalose 6-phosphate phosphatase</fullName>
        <ecNumber evidence="8">3.1.3.12</ecNumber>
    </recommendedName>
</protein>
<dbReference type="InterPro" id="IPR036412">
    <property type="entry name" value="HAD-like_sf"/>
</dbReference>
<dbReference type="Gene3D" id="3.30.70.1020">
    <property type="entry name" value="Trehalose-6-phosphate phosphatase related protein, domain 2"/>
    <property type="match status" value="1"/>
</dbReference>
<dbReference type="EC" id="3.1.3.12" evidence="8"/>
<evidence type="ECO:0000256" key="1">
    <source>
        <dbReference type="ARBA" id="ARBA00000500"/>
    </source>
</evidence>
<accession>A0A2Z6NZK0</accession>
<dbReference type="CDD" id="cd01627">
    <property type="entry name" value="HAD_TPP"/>
    <property type="match status" value="1"/>
</dbReference>
<comment type="cofactor">
    <cofactor evidence="2 8">
        <name>a divalent metal cation</name>
        <dbReference type="ChEBI" id="CHEBI:60240"/>
    </cofactor>
</comment>
<dbReference type="Gene3D" id="3.40.50.1000">
    <property type="entry name" value="HAD superfamily/HAD-like"/>
    <property type="match status" value="1"/>
</dbReference>
<dbReference type="FunFam" id="3.30.70.1020:FF:000004">
    <property type="entry name" value="Trehalose 6-phosphate phosphatase"/>
    <property type="match status" value="1"/>
</dbReference>
<dbReference type="GO" id="GO:0004805">
    <property type="term" value="F:trehalose-phosphatase activity"/>
    <property type="evidence" value="ECO:0007669"/>
    <property type="project" value="UniProtKB-EC"/>
</dbReference>
<evidence type="ECO:0000256" key="8">
    <source>
        <dbReference type="RuleBase" id="RU361117"/>
    </source>
</evidence>
<evidence type="ECO:0000256" key="3">
    <source>
        <dbReference type="ARBA" id="ARBA00005199"/>
    </source>
</evidence>
<dbReference type="FunFam" id="3.40.50.1000:FF:000073">
    <property type="entry name" value="Trehalose 6-phosphate phosphatase"/>
    <property type="match status" value="1"/>
</dbReference>
<dbReference type="InterPro" id="IPR003337">
    <property type="entry name" value="Trehalose_PPase"/>
</dbReference>
<dbReference type="UniPathway" id="UPA00299"/>
<organism evidence="9 10">
    <name type="scientific">Trifolium subterraneum</name>
    <name type="common">Subterranean clover</name>
    <dbReference type="NCBI Taxonomy" id="3900"/>
    <lineage>
        <taxon>Eukaryota</taxon>
        <taxon>Viridiplantae</taxon>
        <taxon>Streptophyta</taxon>
        <taxon>Embryophyta</taxon>
        <taxon>Tracheophyta</taxon>
        <taxon>Spermatophyta</taxon>
        <taxon>Magnoliopsida</taxon>
        <taxon>eudicotyledons</taxon>
        <taxon>Gunneridae</taxon>
        <taxon>Pentapetalae</taxon>
        <taxon>rosids</taxon>
        <taxon>fabids</taxon>
        <taxon>Fabales</taxon>
        <taxon>Fabaceae</taxon>
        <taxon>Papilionoideae</taxon>
        <taxon>50 kb inversion clade</taxon>
        <taxon>NPAAA clade</taxon>
        <taxon>Hologalegina</taxon>
        <taxon>IRL clade</taxon>
        <taxon>Trifolieae</taxon>
        <taxon>Trifolium</taxon>
    </lineage>
</organism>
<evidence type="ECO:0000256" key="5">
    <source>
        <dbReference type="ARBA" id="ARBA00022801"/>
    </source>
</evidence>